<feature type="transmembrane region" description="Helical" evidence="11">
    <location>
        <begin position="603"/>
        <end position="626"/>
    </location>
</feature>
<evidence type="ECO:0000256" key="10">
    <source>
        <dbReference type="SAM" id="MobiDB-lite"/>
    </source>
</evidence>
<keyword evidence="11" id="KW-1133">Transmembrane helix</keyword>
<dbReference type="PROSITE" id="PS00639">
    <property type="entry name" value="THIOL_PROTEASE_HIS"/>
    <property type="match status" value="1"/>
</dbReference>
<keyword evidence="12" id="KW-0732">Signal</keyword>
<evidence type="ECO:0000256" key="12">
    <source>
        <dbReference type="SAM" id="SignalP"/>
    </source>
</evidence>
<keyword evidence="11" id="KW-0472">Membrane</keyword>
<dbReference type="InterPro" id="IPR036496">
    <property type="entry name" value="CathepsinC_exc_dom_sf"/>
</dbReference>
<evidence type="ECO:0000256" key="11">
    <source>
        <dbReference type="SAM" id="Phobius"/>
    </source>
</evidence>
<feature type="region of interest" description="Disordered" evidence="10">
    <location>
        <begin position="158"/>
        <end position="180"/>
    </location>
</feature>
<evidence type="ECO:0000313" key="14">
    <source>
        <dbReference type="EMBL" id="KAJ4460289.1"/>
    </source>
</evidence>
<keyword evidence="11" id="KW-0812">Transmembrane</keyword>
<dbReference type="PRINTS" id="PR00705">
    <property type="entry name" value="PAPAIN"/>
</dbReference>
<dbReference type="InterPro" id="IPR038765">
    <property type="entry name" value="Papain-like_cys_pep_sf"/>
</dbReference>
<dbReference type="PANTHER" id="PTHR12411">
    <property type="entry name" value="CYSTEINE PROTEASE FAMILY C1-RELATED"/>
    <property type="match status" value="1"/>
</dbReference>
<dbReference type="InterPro" id="IPR025660">
    <property type="entry name" value="Pept_his_AS"/>
</dbReference>
<dbReference type="SUPFAM" id="SSF54001">
    <property type="entry name" value="Cysteine proteinases"/>
    <property type="match status" value="1"/>
</dbReference>
<name>A0ABQ8UM83_9EUKA</name>
<dbReference type="InterPro" id="IPR013128">
    <property type="entry name" value="Peptidase_C1A"/>
</dbReference>
<sequence>MRRFLFVTLLFASVLADLPVHCLSEQVLGVWKFQLSPVHSGVDYLDCPNFKYGETTDMMVSLQAPSTARDLSRPADVGVGFWTMIYDEGFEVRLEGRSFFGYNLYHKWDNGTVTSYCDTIPSGWYHEIGNSPTQWGCFRAFFDHALTAENDAVERVVTGPAPQDPYEQAAGGNQAEAEEPMWGDDRPWVAQINAAQSSWEATSLTPDGAPIALSQALHGSRRFTSALKMQQRPRPARNGNPEYGDLPAQFDWRNVSGVDYVGPMRDQLSCGSCYAFASAGVMEASLRIQSQLATRVILSPQDVVSCGPYMQGCSGGFGEPGWRVGGPLRLMPRRIRSCCLCPPSAPPADLTHPASAPPPEYLVGRLASERGLAELRCMTYAPADQSLVPCGWKCNDTQQYWYAQDYEWVGGYYGASDEVTMMRTIYEKGPISVGIYTYPDFMSYKSGIYHHVASATPAHVGRWEATTHAVVVVGWGANQTTGEKYWIVKNSWSAMWGERGYVRSVWRGLIPPWSRLSPVARSDPAPVGPDPSSFPSSFAFVCGGRVRRGTDEIAIESMASHITARLEGHPAPRPLPPPPRPTPTPTPIQTRTPAAGPSVVPTVLAVAFGALSGGLLIGLATMAVILCRFRSVALRQDPILG</sequence>
<evidence type="ECO:0000256" key="4">
    <source>
        <dbReference type="ARBA" id="ARBA00014709"/>
    </source>
</evidence>
<evidence type="ECO:0000256" key="2">
    <source>
        <dbReference type="ARBA" id="ARBA00008455"/>
    </source>
</evidence>
<dbReference type="SMART" id="SM00645">
    <property type="entry name" value="Pept_C1"/>
    <property type="match status" value="1"/>
</dbReference>
<evidence type="ECO:0000259" key="13">
    <source>
        <dbReference type="SMART" id="SM00645"/>
    </source>
</evidence>
<proteinExistence type="inferred from homology"/>
<dbReference type="EMBL" id="JAPMOS010000014">
    <property type="protein sequence ID" value="KAJ4460289.1"/>
    <property type="molecule type" value="Genomic_DNA"/>
</dbReference>
<evidence type="ECO:0000256" key="6">
    <source>
        <dbReference type="ARBA" id="ARBA00029779"/>
    </source>
</evidence>
<reference evidence="14" key="1">
    <citation type="journal article" date="2022" name="bioRxiv">
        <title>Genomics of Preaxostyla Flagellates Illuminates Evolutionary Transitions and the Path Towards Mitochondrial Loss.</title>
        <authorList>
            <person name="Novak L.V.F."/>
            <person name="Treitli S.C."/>
            <person name="Pyrih J."/>
            <person name="Halakuc P."/>
            <person name="Pipaliya S.V."/>
            <person name="Vacek V."/>
            <person name="Brzon O."/>
            <person name="Soukal P."/>
            <person name="Eme L."/>
            <person name="Dacks J.B."/>
            <person name="Karnkowska A."/>
            <person name="Elias M."/>
            <person name="Hampl V."/>
        </authorList>
    </citation>
    <scope>NUCLEOTIDE SEQUENCE</scope>
    <source>
        <strain evidence="14">RCP-MX</strain>
    </source>
</reference>
<comment type="subunit">
    <text evidence="3">Tetramer of heterotrimers consisting of exclusion domain, heavy- and light chains.</text>
</comment>
<feature type="chain" id="PRO_5045278472" description="Dipeptidyl peptidase 1" evidence="12">
    <location>
        <begin position="17"/>
        <end position="641"/>
    </location>
</feature>
<dbReference type="Proteomes" id="UP001141327">
    <property type="component" value="Unassembled WGS sequence"/>
</dbReference>
<comment type="similarity">
    <text evidence="2">Belongs to the peptidase C1 family.</text>
</comment>
<dbReference type="Gene3D" id="2.40.128.80">
    <property type="entry name" value="Cathepsin C, exclusion domain"/>
    <property type="match status" value="1"/>
</dbReference>
<feature type="region of interest" description="Disordered" evidence="10">
    <location>
        <begin position="567"/>
        <end position="595"/>
    </location>
</feature>
<feature type="compositionally biased region" description="Pro residues" evidence="10">
    <location>
        <begin position="571"/>
        <end position="586"/>
    </location>
</feature>
<evidence type="ECO:0000313" key="15">
    <source>
        <dbReference type="Proteomes" id="UP001141327"/>
    </source>
</evidence>
<evidence type="ECO:0000256" key="9">
    <source>
        <dbReference type="ARBA" id="ARBA00045556"/>
    </source>
</evidence>
<keyword evidence="15" id="KW-1185">Reference proteome</keyword>
<comment type="cofactor">
    <cofactor evidence="1">
        <name>chloride</name>
        <dbReference type="ChEBI" id="CHEBI:17996"/>
    </cofactor>
</comment>
<dbReference type="Gene3D" id="3.90.70.10">
    <property type="entry name" value="Cysteine proteinases"/>
    <property type="match status" value="1"/>
</dbReference>
<evidence type="ECO:0000256" key="7">
    <source>
        <dbReference type="ARBA" id="ARBA00030778"/>
    </source>
</evidence>
<evidence type="ECO:0000256" key="5">
    <source>
        <dbReference type="ARBA" id="ARBA00029762"/>
    </source>
</evidence>
<evidence type="ECO:0000256" key="8">
    <source>
        <dbReference type="ARBA" id="ARBA00032961"/>
    </source>
</evidence>
<feature type="signal peptide" evidence="12">
    <location>
        <begin position="1"/>
        <end position="16"/>
    </location>
</feature>
<dbReference type="InterPro" id="IPR014882">
    <property type="entry name" value="CathepsinC_exc"/>
</dbReference>
<comment type="function">
    <text evidence="9">Thiol protease. Has dipeptidylpeptidase activity. Active against a broad range of dipeptide substrates composed of both polar and hydrophobic amino acids. Proline cannot occupy the P1 position and arginine cannot occupy the P2 position of the substrate. Can act as both an exopeptidase and endopeptidase. Activates serine proteases such as elastase, cathepsin G and granzymes A and B.</text>
</comment>
<dbReference type="PROSITE" id="PS00139">
    <property type="entry name" value="THIOL_PROTEASE_CYS"/>
    <property type="match status" value="1"/>
</dbReference>
<comment type="caution">
    <text evidence="14">The sequence shown here is derived from an EMBL/GenBank/DDBJ whole genome shotgun (WGS) entry which is preliminary data.</text>
</comment>
<organism evidence="14 15">
    <name type="scientific">Paratrimastix pyriformis</name>
    <dbReference type="NCBI Taxonomy" id="342808"/>
    <lineage>
        <taxon>Eukaryota</taxon>
        <taxon>Metamonada</taxon>
        <taxon>Preaxostyla</taxon>
        <taxon>Paratrimastigidae</taxon>
        <taxon>Paratrimastix</taxon>
    </lineage>
</organism>
<evidence type="ECO:0000256" key="1">
    <source>
        <dbReference type="ARBA" id="ARBA00001923"/>
    </source>
</evidence>
<dbReference type="Pfam" id="PF00112">
    <property type="entry name" value="Peptidase_C1"/>
    <property type="match status" value="2"/>
</dbReference>
<accession>A0ABQ8UM83</accession>
<dbReference type="InterPro" id="IPR000169">
    <property type="entry name" value="Pept_cys_AS"/>
</dbReference>
<dbReference type="SUPFAM" id="SSF75001">
    <property type="entry name" value="Dipeptidyl peptidase I (cathepsin C), exclusion domain"/>
    <property type="match status" value="1"/>
</dbReference>
<gene>
    <name evidence="14" type="ORF">PAPYR_3693</name>
</gene>
<dbReference type="Pfam" id="PF08773">
    <property type="entry name" value="CathepsinC_exc"/>
    <property type="match status" value="1"/>
</dbReference>
<evidence type="ECO:0000256" key="3">
    <source>
        <dbReference type="ARBA" id="ARBA00011610"/>
    </source>
</evidence>
<feature type="domain" description="Peptidase C1A papain C-terminal" evidence="13">
    <location>
        <begin position="246"/>
        <end position="513"/>
    </location>
</feature>
<protein>
    <recommendedName>
        <fullName evidence="4">Dipeptidyl peptidase 1</fullName>
    </recommendedName>
    <alternativeName>
        <fullName evidence="6">Cathepsin C</fullName>
    </alternativeName>
    <alternativeName>
        <fullName evidence="5">Cathepsin J</fullName>
    </alternativeName>
    <alternativeName>
        <fullName evidence="8">Dipeptidyl peptidase I</fullName>
    </alternativeName>
    <alternativeName>
        <fullName evidence="7">Dipeptidyl transferase</fullName>
    </alternativeName>
</protein>
<dbReference type="InterPro" id="IPR000668">
    <property type="entry name" value="Peptidase_C1A_C"/>
</dbReference>